<evidence type="ECO:0000256" key="17">
    <source>
        <dbReference type="ARBA" id="ARBA00023136"/>
    </source>
</evidence>
<keyword evidence="8" id="KW-0433">Leucine-rich repeat</keyword>
<dbReference type="InterPro" id="IPR017441">
    <property type="entry name" value="Protein_kinase_ATP_BS"/>
</dbReference>
<keyword evidence="13 22" id="KW-0547">Nucleotide-binding</keyword>
<evidence type="ECO:0000256" key="5">
    <source>
        <dbReference type="ARBA" id="ARBA00022475"/>
    </source>
</evidence>
<dbReference type="FunFam" id="3.30.200.20:FF:000432">
    <property type="entry name" value="LRR receptor-like serine/threonine-protein kinase EFR"/>
    <property type="match status" value="1"/>
</dbReference>
<evidence type="ECO:0000256" key="12">
    <source>
        <dbReference type="ARBA" id="ARBA00022737"/>
    </source>
</evidence>
<dbReference type="InterPro" id="IPR051809">
    <property type="entry name" value="Plant_receptor-like_S/T_kinase"/>
</dbReference>
<keyword evidence="10 23" id="KW-0812">Transmembrane</keyword>
<evidence type="ECO:0000256" key="18">
    <source>
        <dbReference type="ARBA" id="ARBA00023170"/>
    </source>
</evidence>
<evidence type="ECO:0000256" key="10">
    <source>
        <dbReference type="ARBA" id="ARBA00022692"/>
    </source>
</evidence>
<keyword evidence="26" id="KW-1185">Reference proteome</keyword>
<dbReference type="KEGG" id="rsz:108806561"/>
<dbReference type="PANTHER" id="PTHR27008">
    <property type="entry name" value="OS04G0122200 PROTEIN"/>
    <property type="match status" value="1"/>
</dbReference>
<feature type="chain" id="PRO_5026680481" description="non-specific serine/threonine protein kinase" evidence="24">
    <location>
        <begin position="19"/>
        <end position="1009"/>
    </location>
</feature>
<evidence type="ECO:0000256" key="6">
    <source>
        <dbReference type="ARBA" id="ARBA00022527"/>
    </source>
</evidence>
<dbReference type="EC" id="2.7.11.1" evidence="4"/>
<evidence type="ECO:0000256" key="14">
    <source>
        <dbReference type="ARBA" id="ARBA00022777"/>
    </source>
</evidence>
<evidence type="ECO:0000256" key="21">
    <source>
        <dbReference type="ARBA" id="ARBA00048679"/>
    </source>
</evidence>
<keyword evidence="11 24" id="KW-0732">Signal</keyword>
<dbReference type="GO" id="GO:0005524">
    <property type="term" value="F:ATP binding"/>
    <property type="evidence" value="ECO:0007669"/>
    <property type="project" value="UniProtKB-UniRule"/>
</dbReference>
<dbReference type="AlphaFoldDB" id="A0A6J0JF05"/>
<dbReference type="PROSITE" id="PS00108">
    <property type="entry name" value="PROTEIN_KINASE_ST"/>
    <property type="match status" value="1"/>
</dbReference>
<dbReference type="GO" id="GO:0004674">
    <property type="term" value="F:protein serine/threonine kinase activity"/>
    <property type="evidence" value="ECO:0007669"/>
    <property type="project" value="UniProtKB-KW"/>
</dbReference>
<dbReference type="Pfam" id="PF13855">
    <property type="entry name" value="LRR_8"/>
    <property type="match status" value="1"/>
</dbReference>
<dbReference type="RefSeq" id="XP_018434208.1">
    <property type="nucleotide sequence ID" value="XM_018578706.2"/>
</dbReference>
<evidence type="ECO:0000256" key="9">
    <source>
        <dbReference type="ARBA" id="ARBA00022679"/>
    </source>
</evidence>
<evidence type="ECO:0000313" key="27">
    <source>
        <dbReference type="RefSeq" id="XP_018434208.1"/>
    </source>
</evidence>
<feature type="signal peptide" evidence="24">
    <location>
        <begin position="1"/>
        <end position="18"/>
    </location>
</feature>
<keyword evidence="6" id="KW-0723">Serine/threonine-protein kinase</keyword>
<dbReference type="GeneID" id="108806561"/>
<evidence type="ECO:0000256" key="3">
    <source>
        <dbReference type="ARBA" id="ARBA00009592"/>
    </source>
</evidence>
<evidence type="ECO:0000256" key="16">
    <source>
        <dbReference type="ARBA" id="ARBA00022989"/>
    </source>
</evidence>
<dbReference type="InterPro" id="IPR013210">
    <property type="entry name" value="LRR_N_plant-typ"/>
</dbReference>
<dbReference type="InterPro" id="IPR000719">
    <property type="entry name" value="Prot_kinase_dom"/>
</dbReference>
<keyword evidence="14" id="KW-0418">Kinase</keyword>
<dbReference type="SMART" id="SM00220">
    <property type="entry name" value="S_TKc"/>
    <property type="match status" value="1"/>
</dbReference>
<dbReference type="InterPro" id="IPR001245">
    <property type="entry name" value="Ser-Thr/Tyr_kinase_cat_dom"/>
</dbReference>
<dbReference type="SMART" id="SM00365">
    <property type="entry name" value="LRR_SD22"/>
    <property type="match status" value="6"/>
</dbReference>
<reference evidence="27" key="2">
    <citation type="submission" date="2025-08" db="UniProtKB">
        <authorList>
            <consortium name="RefSeq"/>
        </authorList>
    </citation>
    <scope>IDENTIFICATION</scope>
    <source>
        <tissue evidence="27">Leaf</tissue>
    </source>
</reference>
<evidence type="ECO:0000256" key="2">
    <source>
        <dbReference type="ARBA" id="ARBA00008684"/>
    </source>
</evidence>
<feature type="domain" description="Protein kinase" evidence="25">
    <location>
        <begin position="701"/>
        <end position="1001"/>
    </location>
</feature>
<keyword evidence="18" id="KW-0675">Receptor</keyword>
<dbReference type="SUPFAM" id="SSF52047">
    <property type="entry name" value="RNI-like"/>
    <property type="match status" value="1"/>
</dbReference>
<keyword evidence="16 23" id="KW-1133">Transmembrane helix</keyword>
<comment type="similarity">
    <text evidence="2">Belongs to the protein kinase superfamily. Ser/Thr protein kinase family.</text>
</comment>
<dbReference type="Gene3D" id="3.80.10.10">
    <property type="entry name" value="Ribonuclease Inhibitor"/>
    <property type="match status" value="4"/>
</dbReference>
<evidence type="ECO:0000256" key="22">
    <source>
        <dbReference type="PROSITE-ProRule" id="PRU10141"/>
    </source>
</evidence>
<dbReference type="PANTHER" id="PTHR27008:SF505">
    <property type="entry name" value="PROTEIN KINASE DOMAIN-CONTAINING PROTEIN"/>
    <property type="match status" value="1"/>
</dbReference>
<keyword evidence="12" id="KW-0677">Repeat</keyword>
<dbReference type="GO" id="GO:0005886">
    <property type="term" value="C:plasma membrane"/>
    <property type="evidence" value="ECO:0007669"/>
    <property type="project" value="UniProtKB-SubCell"/>
</dbReference>
<dbReference type="Proteomes" id="UP000504610">
    <property type="component" value="Chromosome 6"/>
</dbReference>
<dbReference type="InterPro" id="IPR032675">
    <property type="entry name" value="LRR_dom_sf"/>
</dbReference>
<accession>A0A6J0JF05</accession>
<evidence type="ECO:0000259" key="25">
    <source>
        <dbReference type="PROSITE" id="PS50011"/>
    </source>
</evidence>
<dbReference type="FunFam" id="1.10.510.10:FF:000358">
    <property type="entry name" value="Putative leucine-rich repeat receptor-like serine/threonine-protein kinase"/>
    <property type="match status" value="1"/>
</dbReference>
<dbReference type="InterPro" id="IPR001611">
    <property type="entry name" value="Leu-rich_rpt"/>
</dbReference>
<evidence type="ECO:0000256" key="4">
    <source>
        <dbReference type="ARBA" id="ARBA00012513"/>
    </source>
</evidence>
<keyword evidence="19" id="KW-0325">Glycoprotein</keyword>
<comment type="subcellular location">
    <subcellularLocation>
        <location evidence="1">Cell membrane</location>
        <topology evidence="1">Single-pass type I membrane protein</topology>
    </subcellularLocation>
</comment>
<evidence type="ECO:0000256" key="19">
    <source>
        <dbReference type="ARBA" id="ARBA00023180"/>
    </source>
</evidence>
<comment type="similarity">
    <text evidence="3">Belongs to the RLP family.</text>
</comment>
<dbReference type="InterPro" id="IPR003591">
    <property type="entry name" value="Leu-rich_rpt_typical-subtyp"/>
</dbReference>
<feature type="binding site" evidence="22">
    <location>
        <position position="730"/>
    </location>
    <ligand>
        <name>ATP</name>
        <dbReference type="ChEBI" id="CHEBI:30616"/>
    </ligand>
</feature>
<dbReference type="Pfam" id="PF08263">
    <property type="entry name" value="LRRNT_2"/>
    <property type="match status" value="1"/>
</dbReference>
<dbReference type="SUPFAM" id="SSF56112">
    <property type="entry name" value="Protein kinase-like (PK-like)"/>
    <property type="match status" value="1"/>
</dbReference>
<proteinExistence type="inferred from homology"/>
<name>A0A6J0JF05_RAPSA</name>
<evidence type="ECO:0000256" key="8">
    <source>
        <dbReference type="ARBA" id="ARBA00022614"/>
    </source>
</evidence>
<keyword evidence="9" id="KW-0808">Transferase</keyword>
<evidence type="ECO:0000256" key="20">
    <source>
        <dbReference type="ARBA" id="ARBA00047899"/>
    </source>
</evidence>
<keyword evidence="15 22" id="KW-0067">ATP-binding</keyword>
<dbReference type="Gene3D" id="1.10.510.10">
    <property type="entry name" value="Transferase(Phosphotransferase) domain 1"/>
    <property type="match status" value="1"/>
</dbReference>
<dbReference type="PROSITE" id="PS00107">
    <property type="entry name" value="PROTEIN_KINASE_ATP"/>
    <property type="match status" value="1"/>
</dbReference>
<evidence type="ECO:0000256" key="13">
    <source>
        <dbReference type="ARBA" id="ARBA00022741"/>
    </source>
</evidence>
<dbReference type="SUPFAM" id="SSF52058">
    <property type="entry name" value="L domain-like"/>
    <property type="match status" value="1"/>
</dbReference>
<dbReference type="InterPro" id="IPR008271">
    <property type="entry name" value="Ser/Thr_kinase_AS"/>
</dbReference>
<sequence>MRLFVLLLPFISLTLLDAYDFTDETDRQALLVFKSQVSQGKRVILSSWNHSFPLCNWYGVTCGLEHKRVTRLDLGGLQLGGVISPSIGNLSFLIYLNLSDNSFGGNIPQEVGNLFRLEYLGMYSNHLVGKIPTSLPNCSNLLMIDLYSNHLRGGVPSELGSLPKLVILYLGQNKLIGKLPTTLGNLTSMKEVDVGENNLEGKVPSDISRLTHLVYLELSTNHFSGGFPSAIYNLSLLTYLNIFTNNFSGSLRHDFGLLLPNLEELAMGSNYFTGSIPATIPNISSLENVRMEFNSFTGSVPPSFGKVQNLQTLALNQNSLGSQSVGDLDFIGALTNCTKLKDLDVGENRLGDNLPTSIANLSSTLMYLSLHTNLIHGSIPQDIGNLISLERLWLANNMLTGPLPDSLGKLLGLRVLGLQSNRLSGHILFSIGNNTRLVSLHLAKNSFQGIIPPSLGNCSYLLDLNLGYNKLNGIIPQEIMNISSLFTLSIPHNFLSGSLPQDVGQLEHLIKLSVEHNKLSGILPQGLGRCLSVEELYMQGNSFDGDIPHISGLVGVKRVDLSSNNLSGSIPEYFASFSKLEDLNLSINNLQGRVPTEGIFQNATIVSVFGNKDLCGGIKEMQLKPCFGEATLMKTKHSSTLKKVVIGVSVGIALLLLLLIVSLTWFIKRKRNGQTNNQTPSLEVFHERISYGDLRNATNGFSTSNLVGSGSFGAVFKALLPAENRVVAVKVLNMQRHGAMKSFMAECGSLKDIRHRNLVKLLTACSSIDFQGNAFRALIYEFMPNGNLDTWLHPEEVGEIHRPSRTLTLLERLIIAIDVASVLDYLHVQCHDPIAHCDLKPSNILLDNDLTAHVSDFGLARLLLKFDQESFLNQLSSAGVRGTVGYTAPEYGMGGQPSIHGDVYSFGILLLEMFTGKRPTSEIFEGNFTLHSYIKSMLPERVMDAADESILHNGLRVGFPIVVCLTLVFEVGLRCCEESPSKRLAMSEATKELISIKERFFKSRRRARH</sequence>
<dbReference type="Pfam" id="PF00560">
    <property type="entry name" value="LRR_1"/>
    <property type="match status" value="4"/>
</dbReference>
<keyword evidence="17 23" id="KW-0472">Membrane</keyword>
<dbReference type="FunFam" id="3.80.10.10:FF:000288">
    <property type="entry name" value="LRR receptor-like serine/threonine-protein kinase EFR"/>
    <property type="match status" value="1"/>
</dbReference>
<comment type="catalytic activity">
    <reaction evidence="21">
        <text>L-seryl-[protein] + ATP = O-phospho-L-seryl-[protein] + ADP + H(+)</text>
        <dbReference type="Rhea" id="RHEA:17989"/>
        <dbReference type="Rhea" id="RHEA-COMP:9863"/>
        <dbReference type="Rhea" id="RHEA-COMP:11604"/>
        <dbReference type="ChEBI" id="CHEBI:15378"/>
        <dbReference type="ChEBI" id="CHEBI:29999"/>
        <dbReference type="ChEBI" id="CHEBI:30616"/>
        <dbReference type="ChEBI" id="CHEBI:83421"/>
        <dbReference type="ChEBI" id="CHEBI:456216"/>
        <dbReference type="EC" id="2.7.11.1"/>
    </reaction>
</comment>
<dbReference type="Pfam" id="PF07714">
    <property type="entry name" value="PK_Tyr_Ser-Thr"/>
    <property type="match status" value="1"/>
</dbReference>
<dbReference type="Gene3D" id="3.30.200.20">
    <property type="entry name" value="Phosphorylase Kinase, domain 1"/>
    <property type="match status" value="1"/>
</dbReference>
<dbReference type="InterPro" id="IPR011009">
    <property type="entry name" value="Kinase-like_dom_sf"/>
</dbReference>
<dbReference type="OrthoDB" id="676979at2759"/>
<dbReference type="FunFam" id="3.80.10.10:FF:000041">
    <property type="entry name" value="LRR receptor-like serine/threonine-protein kinase ERECTA"/>
    <property type="match status" value="1"/>
</dbReference>
<evidence type="ECO:0000256" key="1">
    <source>
        <dbReference type="ARBA" id="ARBA00004251"/>
    </source>
</evidence>
<evidence type="ECO:0000313" key="26">
    <source>
        <dbReference type="Proteomes" id="UP000504610"/>
    </source>
</evidence>
<reference evidence="26" key="1">
    <citation type="journal article" date="2019" name="Database">
        <title>The radish genome database (RadishGD): an integrated information resource for radish genomics.</title>
        <authorList>
            <person name="Yu H.J."/>
            <person name="Baek S."/>
            <person name="Lee Y.J."/>
            <person name="Cho A."/>
            <person name="Mun J.H."/>
        </authorList>
    </citation>
    <scope>NUCLEOTIDE SEQUENCE [LARGE SCALE GENOMIC DNA]</scope>
    <source>
        <strain evidence="26">cv. WK10039</strain>
    </source>
</reference>
<keyword evidence="7" id="KW-0597">Phosphoprotein</keyword>
<evidence type="ECO:0000256" key="24">
    <source>
        <dbReference type="SAM" id="SignalP"/>
    </source>
</evidence>
<evidence type="ECO:0000256" key="15">
    <source>
        <dbReference type="ARBA" id="ARBA00022840"/>
    </source>
</evidence>
<protein>
    <recommendedName>
        <fullName evidence="4">non-specific serine/threonine protein kinase</fullName>
        <ecNumber evidence="4">2.7.11.1</ecNumber>
    </recommendedName>
</protein>
<organism evidence="26 27">
    <name type="scientific">Raphanus sativus</name>
    <name type="common">Radish</name>
    <name type="synonym">Raphanus raphanistrum var. sativus</name>
    <dbReference type="NCBI Taxonomy" id="3726"/>
    <lineage>
        <taxon>Eukaryota</taxon>
        <taxon>Viridiplantae</taxon>
        <taxon>Streptophyta</taxon>
        <taxon>Embryophyta</taxon>
        <taxon>Tracheophyta</taxon>
        <taxon>Spermatophyta</taxon>
        <taxon>Magnoliopsida</taxon>
        <taxon>eudicotyledons</taxon>
        <taxon>Gunneridae</taxon>
        <taxon>Pentapetalae</taxon>
        <taxon>rosids</taxon>
        <taxon>malvids</taxon>
        <taxon>Brassicales</taxon>
        <taxon>Brassicaceae</taxon>
        <taxon>Brassiceae</taxon>
        <taxon>Raphanus</taxon>
    </lineage>
</organism>
<dbReference type="FunFam" id="3.80.10.10:FF:000275">
    <property type="entry name" value="Leucine-rich repeat receptor-like protein kinase"/>
    <property type="match status" value="1"/>
</dbReference>
<evidence type="ECO:0000256" key="23">
    <source>
        <dbReference type="SAM" id="Phobius"/>
    </source>
</evidence>
<feature type="transmembrane region" description="Helical" evidence="23">
    <location>
        <begin position="644"/>
        <end position="667"/>
    </location>
</feature>
<dbReference type="SMART" id="SM00369">
    <property type="entry name" value="LRR_TYP"/>
    <property type="match status" value="8"/>
</dbReference>
<evidence type="ECO:0000256" key="7">
    <source>
        <dbReference type="ARBA" id="ARBA00022553"/>
    </source>
</evidence>
<dbReference type="PROSITE" id="PS50011">
    <property type="entry name" value="PROTEIN_KINASE_DOM"/>
    <property type="match status" value="1"/>
</dbReference>
<comment type="catalytic activity">
    <reaction evidence="20">
        <text>L-threonyl-[protein] + ATP = O-phospho-L-threonyl-[protein] + ADP + H(+)</text>
        <dbReference type="Rhea" id="RHEA:46608"/>
        <dbReference type="Rhea" id="RHEA-COMP:11060"/>
        <dbReference type="Rhea" id="RHEA-COMP:11605"/>
        <dbReference type="ChEBI" id="CHEBI:15378"/>
        <dbReference type="ChEBI" id="CHEBI:30013"/>
        <dbReference type="ChEBI" id="CHEBI:30616"/>
        <dbReference type="ChEBI" id="CHEBI:61977"/>
        <dbReference type="ChEBI" id="CHEBI:456216"/>
        <dbReference type="EC" id="2.7.11.1"/>
    </reaction>
</comment>
<gene>
    <name evidence="27" type="primary">LOC108806561</name>
</gene>
<evidence type="ECO:0000256" key="11">
    <source>
        <dbReference type="ARBA" id="ARBA00022729"/>
    </source>
</evidence>
<keyword evidence="5" id="KW-1003">Cell membrane</keyword>